<dbReference type="SUPFAM" id="SSF81301">
    <property type="entry name" value="Nucleotidyltransferase"/>
    <property type="match status" value="1"/>
</dbReference>
<gene>
    <name evidence="2" type="ORF">HF853_07815</name>
</gene>
<reference evidence="2 3" key="1">
    <citation type="submission" date="2020-04" db="EMBL/GenBank/DDBJ databases">
        <authorList>
            <person name="Hitch T.C.A."/>
            <person name="Wylensek D."/>
            <person name="Clavel T."/>
        </authorList>
    </citation>
    <scope>NUCLEOTIDE SEQUENCE [LARGE SCALE GENOMIC DNA]</scope>
    <source>
        <strain evidence="2 3">BL-383-APC-3D</strain>
    </source>
</reference>
<dbReference type="Proteomes" id="UP000544551">
    <property type="component" value="Unassembled WGS sequence"/>
</dbReference>
<protein>
    <submittedName>
        <fullName evidence="2">GTP pyrophosphokinase</fullName>
    </submittedName>
</protein>
<accession>A0AB36CML2</accession>
<sequence>MNSQEEELFLKKGPPFSKNRVTKLGSAWRDGVAEKAPEIDDFLTFNAVLTEELLRIGNDTINSIILPMSESGDAQVVPESSLYNLAGRVKRSESLLQKMRRMETTPILNVQDVAGIRLDYDMTLTQQTGLADTFSQAFKFAGAKRVDTKDYRQESHSGYRAVHLHIYSKAGRAEMQIRTALQSKWANLYEAATDVYGTDIKYLHEGAQIPPGATDQVQELHYLSDLVQQIEDLADVNGLQKNSELIRLQHKAYGILDRIHTRLRSFLREQSQLER</sequence>
<dbReference type="InterPro" id="IPR043519">
    <property type="entry name" value="NT_sf"/>
</dbReference>
<proteinExistence type="predicted"/>
<evidence type="ECO:0000259" key="1">
    <source>
        <dbReference type="SMART" id="SM00954"/>
    </source>
</evidence>
<dbReference type="GO" id="GO:0015969">
    <property type="term" value="P:guanosine tetraphosphate metabolic process"/>
    <property type="evidence" value="ECO:0007669"/>
    <property type="project" value="InterPro"/>
</dbReference>
<evidence type="ECO:0000313" key="3">
    <source>
        <dbReference type="Proteomes" id="UP000544551"/>
    </source>
</evidence>
<dbReference type="EMBL" id="JABAFZ010000006">
    <property type="protein sequence ID" value="NME89572.1"/>
    <property type="molecule type" value="Genomic_DNA"/>
</dbReference>
<dbReference type="RefSeq" id="WP_168969851.1">
    <property type="nucleotide sequence ID" value="NZ_JABAFZ010000006.1"/>
</dbReference>
<feature type="domain" description="RelA/SpoT" evidence="1">
    <location>
        <begin position="87"/>
        <end position="200"/>
    </location>
</feature>
<dbReference type="InterPro" id="IPR007685">
    <property type="entry name" value="RelA_SpoT"/>
</dbReference>
<comment type="caution">
    <text evidence="2">The sequence shown here is derived from an EMBL/GenBank/DDBJ whole genome shotgun (WGS) entry which is preliminary data.</text>
</comment>
<organism evidence="2 3">
    <name type="scientific">Corynebacterium stationis</name>
    <dbReference type="NCBI Taxonomy" id="1705"/>
    <lineage>
        <taxon>Bacteria</taxon>
        <taxon>Bacillati</taxon>
        <taxon>Actinomycetota</taxon>
        <taxon>Actinomycetes</taxon>
        <taxon>Mycobacteriales</taxon>
        <taxon>Corynebacteriaceae</taxon>
        <taxon>Corynebacterium</taxon>
    </lineage>
</organism>
<dbReference type="Gene3D" id="3.30.460.10">
    <property type="entry name" value="Beta Polymerase, domain 2"/>
    <property type="match status" value="1"/>
</dbReference>
<dbReference type="Pfam" id="PF04607">
    <property type="entry name" value="RelA_SpoT"/>
    <property type="match status" value="1"/>
</dbReference>
<evidence type="ECO:0000313" key="2">
    <source>
        <dbReference type="EMBL" id="NME89572.1"/>
    </source>
</evidence>
<dbReference type="SMART" id="SM00954">
    <property type="entry name" value="RelA_SpoT"/>
    <property type="match status" value="1"/>
</dbReference>
<dbReference type="AlphaFoldDB" id="A0AB36CML2"/>
<name>A0AB36CML2_9CORY</name>